<evidence type="ECO:0000313" key="2">
    <source>
        <dbReference type="Proteomes" id="UP000636755"/>
    </source>
</evidence>
<dbReference type="Proteomes" id="UP000636755">
    <property type="component" value="Unassembled WGS sequence"/>
</dbReference>
<evidence type="ECO:0000313" key="1">
    <source>
        <dbReference type="EMBL" id="MBC5726937.1"/>
    </source>
</evidence>
<name>A0ABR7HHG7_9FIRM</name>
<protein>
    <submittedName>
        <fullName evidence="1">Uncharacterized protein</fullName>
    </submittedName>
</protein>
<proteinExistence type="predicted"/>
<comment type="caution">
    <text evidence="1">The sequence shown here is derived from an EMBL/GenBank/DDBJ whole genome shotgun (WGS) entry which is preliminary data.</text>
</comment>
<dbReference type="EMBL" id="JACOPS010000001">
    <property type="protein sequence ID" value="MBC5726937.1"/>
    <property type="molecule type" value="Genomic_DNA"/>
</dbReference>
<reference evidence="1 2" key="1">
    <citation type="submission" date="2020-08" db="EMBL/GenBank/DDBJ databases">
        <title>Genome public.</title>
        <authorList>
            <person name="Liu C."/>
            <person name="Sun Q."/>
        </authorList>
    </citation>
    <scope>NUCLEOTIDE SEQUENCE [LARGE SCALE GENOMIC DNA]</scope>
    <source>
        <strain evidence="1 2">NSJ-71</strain>
    </source>
</reference>
<keyword evidence="2" id="KW-1185">Reference proteome</keyword>
<sequence length="65" mass="7062">MENRIYVSIPLDALIVSGITSDCAVQISAVDGAILIERCDDDSEECCCDCICDECRAELAESEDE</sequence>
<accession>A0ABR7HHG7</accession>
<gene>
    <name evidence="1" type="ORF">H8R91_00055</name>
</gene>
<organism evidence="1 2">
    <name type="scientific">Ruminococcus intestinalis</name>
    <dbReference type="NCBI Taxonomy" id="2763066"/>
    <lineage>
        <taxon>Bacteria</taxon>
        <taxon>Bacillati</taxon>
        <taxon>Bacillota</taxon>
        <taxon>Clostridia</taxon>
        <taxon>Eubacteriales</taxon>
        <taxon>Oscillospiraceae</taxon>
        <taxon>Ruminococcus</taxon>
    </lineage>
</organism>
<dbReference type="RefSeq" id="WP_186934404.1">
    <property type="nucleotide sequence ID" value="NZ_JACOPS010000001.1"/>
</dbReference>